<accession>A0A424WIQ0</accession>
<sequence>MTASDTTFAAALRTPVTTADDLDPLDQFFQRPEVSAFLARAREPGQADASLRTCADLLPTLHPGRAAALALMCGSLVEDGADPAVLFAVLQDLLRQWLRTLSPYCAQEVEDDDDEVEETDRQAWQDARSRMADVPEDRRWEVEALHQAADLLVLPMMTMVLRDRRNHAALVSDAELMALLHPMATSNDSLPFENLHYLWLASQLGYEDELVVLLPASMTGFIARAHAVNNNFHAFTLLQIIIGEHAQALGVKREIAPREPDQDGDTADFQWLQADAYANGALIDAMRYAWGEAALRHNASRRGRRVLIALETDEGMKRNWSGFNGAMHEAQQPSMTFTRYLTRDEVASYLA</sequence>
<reference evidence="1 2" key="1">
    <citation type="submission" date="2018-08" db="EMBL/GenBank/DDBJ databases">
        <title>Achromobacter xylosoxidans Genome sequencing and assembly.</title>
        <authorList>
            <person name="Wang R."/>
            <person name="Rensing C."/>
            <person name="Li Y."/>
        </authorList>
    </citation>
    <scope>NUCLEOTIDE SEQUENCE [LARGE SCALE GENOMIC DNA]</scope>
    <source>
        <strain evidence="1 2">GD003A</strain>
    </source>
</reference>
<dbReference type="Proteomes" id="UP000285324">
    <property type="component" value="Unassembled WGS sequence"/>
</dbReference>
<protein>
    <submittedName>
        <fullName evidence="1">Uncharacterized protein</fullName>
    </submittedName>
</protein>
<dbReference type="EMBL" id="QVXO01000004">
    <property type="protein sequence ID" value="RPJ93168.1"/>
    <property type="molecule type" value="Genomic_DNA"/>
</dbReference>
<proteinExistence type="predicted"/>
<name>A0A424WIQ0_ALCXX</name>
<gene>
    <name evidence="1" type="ORF">DY367_04445</name>
</gene>
<evidence type="ECO:0000313" key="1">
    <source>
        <dbReference type="EMBL" id="RPJ93168.1"/>
    </source>
</evidence>
<comment type="caution">
    <text evidence="1">The sequence shown here is derived from an EMBL/GenBank/DDBJ whole genome shotgun (WGS) entry which is preliminary data.</text>
</comment>
<dbReference type="RefSeq" id="WP_118931796.1">
    <property type="nucleotide sequence ID" value="NZ_CP061008.1"/>
</dbReference>
<dbReference type="AlphaFoldDB" id="A0A424WIQ0"/>
<evidence type="ECO:0000313" key="2">
    <source>
        <dbReference type="Proteomes" id="UP000285324"/>
    </source>
</evidence>
<organism evidence="1 2">
    <name type="scientific">Alcaligenes xylosoxydans xylosoxydans</name>
    <name type="common">Achromobacter xylosoxidans</name>
    <dbReference type="NCBI Taxonomy" id="85698"/>
    <lineage>
        <taxon>Bacteria</taxon>
        <taxon>Pseudomonadati</taxon>
        <taxon>Pseudomonadota</taxon>
        <taxon>Betaproteobacteria</taxon>
        <taxon>Burkholderiales</taxon>
        <taxon>Alcaligenaceae</taxon>
        <taxon>Achromobacter</taxon>
    </lineage>
</organism>
<dbReference type="OrthoDB" id="6794189at2"/>